<evidence type="ECO:0000259" key="12">
    <source>
        <dbReference type="Pfam" id="PF25917"/>
    </source>
</evidence>
<feature type="domain" description="Multidrug resistance protein MdtA-like barrel-sandwich hybrid" evidence="12">
    <location>
        <begin position="66"/>
        <end position="280"/>
    </location>
</feature>
<dbReference type="Pfam" id="PF25917">
    <property type="entry name" value="BSH_RND"/>
    <property type="match status" value="1"/>
</dbReference>
<dbReference type="PRINTS" id="PR01490">
    <property type="entry name" value="RTXTOXIND"/>
</dbReference>
<evidence type="ECO:0000256" key="5">
    <source>
        <dbReference type="ARBA" id="ARBA00022519"/>
    </source>
</evidence>
<keyword evidence="5" id="KW-0997">Cell inner membrane</keyword>
<dbReference type="GO" id="GO:0046677">
    <property type="term" value="P:response to antibiotic"/>
    <property type="evidence" value="ECO:0007669"/>
    <property type="project" value="UniProtKB-ARBA"/>
</dbReference>
<keyword evidence="7 11" id="KW-1133">Transmembrane helix</keyword>
<keyword evidence="14" id="KW-1185">Reference proteome</keyword>
<evidence type="ECO:0000256" key="9">
    <source>
        <dbReference type="SAM" id="Coils"/>
    </source>
</evidence>
<dbReference type="Gene3D" id="2.40.50.100">
    <property type="match status" value="1"/>
</dbReference>
<dbReference type="GO" id="GO:0015721">
    <property type="term" value="P:bile acid and bile salt transport"/>
    <property type="evidence" value="ECO:0007669"/>
    <property type="project" value="UniProtKB-ARBA"/>
</dbReference>
<dbReference type="GO" id="GO:0005886">
    <property type="term" value="C:plasma membrane"/>
    <property type="evidence" value="ECO:0007669"/>
    <property type="project" value="UniProtKB-SubCell"/>
</dbReference>
<name>A0A6I4T6M1_9SPHN</name>
<dbReference type="PANTHER" id="PTHR30386:SF19">
    <property type="entry name" value="MULTIDRUG EXPORT PROTEIN EMRA-RELATED"/>
    <property type="match status" value="1"/>
</dbReference>
<dbReference type="AlphaFoldDB" id="A0A6I4T6M1"/>
<keyword evidence="8 11" id="KW-0472">Membrane</keyword>
<evidence type="ECO:0000313" key="13">
    <source>
        <dbReference type="EMBL" id="MXO66089.1"/>
    </source>
</evidence>
<dbReference type="InterPro" id="IPR058625">
    <property type="entry name" value="MdtA-like_BSH"/>
</dbReference>
<accession>A0A6I4T6M1</accession>
<organism evidence="13 14">
    <name type="scientific">Altericroceibacterium endophyticum</name>
    <dbReference type="NCBI Taxonomy" id="1808508"/>
    <lineage>
        <taxon>Bacteria</taxon>
        <taxon>Pseudomonadati</taxon>
        <taxon>Pseudomonadota</taxon>
        <taxon>Alphaproteobacteria</taxon>
        <taxon>Sphingomonadales</taxon>
        <taxon>Erythrobacteraceae</taxon>
        <taxon>Altericroceibacterium</taxon>
    </lineage>
</organism>
<comment type="similarity">
    <text evidence="2">Belongs to the membrane fusion protein (MFP) (TC 8.A.1) family.</text>
</comment>
<evidence type="ECO:0000256" key="10">
    <source>
        <dbReference type="SAM" id="MobiDB-lite"/>
    </source>
</evidence>
<dbReference type="RefSeq" id="WP_160736535.1">
    <property type="nucleotide sequence ID" value="NZ_WTYT01000004.1"/>
</dbReference>
<sequence>MADQQSPTLPTEETPDLPQDKKGRRKKLFIIFGVVLVVIAALVLAWQLIFAWRSVSTDNAYVGADVAQVTPLVSAPVSAVLVEDTQHVKKGDVLVRMDDSDARLALQQAEAQLAQARRRFRQTAATGQSLDARSTARQADIRAAQAQVDAAKANFDKARVDYDRRKALAANGAVSGDELTSATNALQTAQANLSLAQAQLAQMKATKNSAQSDAAANRALTSGTTIDTNPDVEAARAARDKAQLDLDRMVIRAPISGVIAQRKVQIGEQVAAGKPLMSIVPTGRLYVDANFKEGQLTSVRAGQPVELTSDLYGGDVVYHGKVVGLGGGTGAAFALIPAQNATGNWIKVVQRLPVRVALDPKELKAHPLRVGLSMEATVDVSGQ</sequence>
<evidence type="ECO:0000256" key="4">
    <source>
        <dbReference type="ARBA" id="ARBA00022475"/>
    </source>
</evidence>
<gene>
    <name evidence="13" type="ORF">GRI91_10015</name>
</gene>
<feature type="coiled-coil region" evidence="9">
    <location>
        <begin position="99"/>
        <end position="213"/>
    </location>
</feature>
<comment type="caution">
    <text evidence="13">The sequence shown here is derived from an EMBL/GenBank/DDBJ whole genome shotgun (WGS) entry which is preliminary data.</text>
</comment>
<comment type="subcellular location">
    <subcellularLocation>
        <location evidence="1">Cell inner membrane</location>
        <topology evidence="1">Single-pass membrane protein</topology>
    </subcellularLocation>
</comment>
<evidence type="ECO:0000256" key="6">
    <source>
        <dbReference type="ARBA" id="ARBA00022692"/>
    </source>
</evidence>
<evidence type="ECO:0000256" key="2">
    <source>
        <dbReference type="ARBA" id="ARBA00009477"/>
    </source>
</evidence>
<evidence type="ECO:0000256" key="8">
    <source>
        <dbReference type="ARBA" id="ARBA00023136"/>
    </source>
</evidence>
<protein>
    <submittedName>
        <fullName evidence="13">HlyD family efflux transporter periplasmic adaptor subunit</fullName>
    </submittedName>
</protein>
<dbReference type="OrthoDB" id="9811754at2"/>
<dbReference type="Gene3D" id="1.10.287.470">
    <property type="entry name" value="Helix hairpin bin"/>
    <property type="match status" value="2"/>
</dbReference>
<dbReference type="PANTHER" id="PTHR30386">
    <property type="entry name" value="MEMBRANE FUSION SUBUNIT OF EMRAB-TOLC MULTIDRUG EFFLUX PUMP"/>
    <property type="match status" value="1"/>
</dbReference>
<dbReference type="Gene3D" id="2.40.30.170">
    <property type="match status" value="1"/>
</dbReference>
<evidence type="ECO:0000313" key="14">
    <source>
        <dbReference type="Proteomes" id="UP000438476"/>
    </source>
</evidence>
<reference evidence="13 14" key="1">
    <citation type="submission" date="2019-12" db="EMBL/GenBank/DDBJ databases">
        <title>Genomic-based taxomic classification of the family Erythrobacteraceae.</title>
        <authorList>
            <person name="Xu L."/>
        </authorList>
    </citation>
    <scope>NUCLEOTIDE SEQUENCE [LARGE SCALE GENOMIC DNA]</scope>
    <source>
        <strain evidence="13 14">LMG 29518</strain>
    </source>
</reference>
<dbReference type="EMBL" id="WTYT01000004">
    <property type="protein sequence ID" value="MXO66089.1"/>
    <property type="molecule type" value="Genomic_DNA"/>
</dbReference>
<evidence type="ECO:0000256" key="1">
    <source>
        <dbReference type="ARBA" id="ARBA00004377"/>
    </source>
</evidence>
<feature type="region of interest" description="Disordered" evidence="10">
    <location>
        <begin position="1"/>
        <end position="20"/>
    </location>
</feature>
<evidence type="ECO:0000256" key="7">
    <source>
        <dbReference type="ARBA" id="ARBA00022989"/>
    </source>
</evidence>
<dbReference type="FunFam" id="2.40.30.170:FF:000003">
    <property type="entry name" value="Multidrug resistance protein A"/>
    <property type="match status" value="1"/>
</dbReference>
<dbReference type="SUPFAM" id="SSF111369">
    <property type="entry name" value="HlyD-like secretion proteins"/>
    <property type="match status" value="2"/>
</dbReference>
<proteinExistence type="inferred from homology"/>
<keyword evidence="9" id="KW-0175">Coiled coil</keyword>
<dbReference type="InterPro" id="IPR050739">
    <property type="entry name" value="MFP"/>
</dbReference>
<keyword evidence="3" id="KW-0813">Transport</keyword>
<dbReference type="Proteomes" id="UP000438476">
    <property type="component" value="Unassembled WGS sequence"/>
</dbReference>
<keyword evidence="4" id="KW-1003">Cell membrane</keyword>
<evidence type="ECO:0000256" key="11">
    <source>
        <dbReference type="SAM" id="Phobius"/>
    </source>
</evidence>
<dbReference type="GO" id="GO:1990961">
    <property type="term" value="P:xenobiotic detoxification by transmembrane export across the plasma membrane"/>
    <property type="evidence" value="ECO:0007669"/>
    <property type="project" value="UniProtKB-ARBA"/>
</dbReference>
<feature type="transmembrane region" description="Helical" evidence="11">
    <location>
        <begin position="28"/>
        <end position="52"/>
    </location>
</feature>
<keyword evidence="6 11" id="KW-0812">Transmembrane</keyword>
<evidence type="ECO:0000256" key="3">
    <source>
        <dbReference type="ARBA" id="ARBA00022448"/>
    </source>
</evidence>